<comment type="similarity">
    <text evidence="1 6">Belongs to the Arg-specific ADP-ribosyltransferase family.</text>
</comment>
<dbReference type="Proteomes" id="UP000663829">
    <property type="component" value="Unassembled WGS sequence"/>
</dbReference>
<keyword evidence="3 6" id="KW-0808">Transferase</keyword>
<dbReference type="EMBL" id="CAJNOQ010016757">
    <property type="protein sequence ID" value="CAF1387068.1"/>
    <property type="molecule type" value="Genomic_DNA"/>
</dbReference>
<proteinExistence type="inferred from homology"/>
<dbReference type="InterPro" id="IPR011990">
    <property type="entry name" value="TPR-like_helical_dom_sf"/>
</dbReference>
<evidence type="ECO:0000256" key="3">
    <source>
        <dbReference type="ARBA" id="ARBA00022679"/>
    </source>
</evidence>
<keyword evidence="4" id="KW-0548">Nucleotidyltransferase</keyword>
<dbReference type="InterPro" id="IPR000768">
    <property type="entry name" value="ART"/>
</dbReference>
<dbReference type="EMBL" id="CAJOBC010082160">
    <property type="protein sequence ID" value="CAF4281884.1"/>
    <property type="molecule type" value="Genomic_DNA"/>
</dbReference>
<dbReference type="GO" id="GO:0106274">
    <property type="term" value="F:NAD+-protein-arginine ADP-ribosyltransferase activity"/>
    <property type="evidence" value="ECO:0007669"/>
    <property type="project" value="UniProtKB-EC"/>
</dbReference>
<keyword evidence="6" id="KW-0521">NADP</keyword>
<keyword evidence="9" id="KW-1185">Reference proteome</keyword>
<evidence type="ECO:0000256" key="5">
    <source>
        <dbReference type="ARBA" id="ARBA00047597"/>
    </source>
</evidence>
<keyword evidence="2 6" id="KW-0328">Glycosyltransferase</keyword>
<evidence type="ECO:0000256" key="2">
    <source>
        <dbReference type="ARBA" id="ARBA00022676"/>
    </source>
</evidence>
<evidence type="ECO:0000256" key="1">
    <source>
        <dbReference type="ARBA" id="ARBA00009558"/>
    </source>
</evidence>
<dbReference type="Proteomes" id="UP000681722">
    <property type="component" value="Unassembled WGS sequence"/>
</dbReference>
<dbReference type="PROSITE" id="PS51996">
    <property type="entry name" value="TR_MART"/>
    <property type="match status" value="1"/>
</dbReference>
<reference evidence="7" key="1">
    <citation type="submission" date="2021-02" db="EMBL/GenBank/DDBJ databases">
        <authorList>
            <person name="Nowell W R."/>
        </authorList>
    </citation>
    <scope>NUCLEOTIDE SEQUENCE</scope>
</reference>
<dbReference type="Gene3D" id="1.25.40.10">
    <property type="entry name" value="Tetratricopeptide repeat domain"/>
    <property type="match status" value="1"/>
</dbReference>
<dbReference type="AlphaFoldDB" id="A0A815K6K4"/>
<dbReference type="GO" id="GO:0016779">
    <property type="term" value="F:nucleotidyltransferase activity"/>
    <property type="evidence" value="ECO:0007669"/>
    <property type="project" value="UniProtKB-KW"/>
</dbReference>
<evidence type="ECO:0000313" key="9">
    <source>
        <dbReference type="Proteomes" id="UP000663829"/>
    </source>
</evidence>
<evidence type="ECO:0000256" key="4">
    <source>
        <dbReference type="ARBA" id="ARBA00022695"/>
    </source>
</evidence>
<evidence type="ECO:0000313" key="8">
    <source>
        <dbReference type="EMBL" id="CAF4281884.1"/>
    </source>
</evidence>
<accession>A0A815K6K4</accession>
<name>A0A815K6K4_9BILA</name>
<comment type="catalytic activity">
    <reaction evidence="5 6">
        <text>L-arginyl-[protein] + NAD(+) = N(omega)-(ADP-D-ribosyl)-L-arginyl-[protein] + nicotinamide + H(+)</text>
        <dbReference type="Rhea" id="RHEA:19149"/>
        <dbReference type="Rhea" id="RHEA-COMP:10532"/>
        <dbReference type="Rhea" id="RHEA-COMP:15087"/>
        <dbReference type="ChEBI" id="CHEBI:15378"/>
        <dbReference type="ChEBI" id="CHEBI:17154"/>
        <dbReference type="ChEBI" id="CHEBI:29965"/>
        <dbReference type="ChEBI" id="CHEBI:57540"/>
        <dbReference type="ChEBI" id="CHEBI:142554"/>
        <dbReference type="EC" id="2.4.2.31"/>
    </reaction>
</comment>
<comment type="caution">
    <text evidence="7">The sequence shown here is derived from an EMBL/GenBank/DDBJ whole genome shotgun (WGS) entry which is preliminary data.</text>
</comment>
<protein>
    <recommendedName>
        <fullName evidence="6">NAD(P)(+)--arginine ADP-ribosyltransferase</fullName>
        <ecNumber evidence="6">2.4.2.31</ecNumber>
    </recommendedName>
    <alternativeName>
        <fullName evidence="6">Mono(ADP-ribosyl)transferase</fullName>
    </alternativeName>
</protein>
<dbReference type="EC" id="2.4.2.31" evidence="6"/>
<evidence type="ECO:0000256" key="6">
    <source>
        <dbReference type="RuleBase" id="RU361228"/>
    </source>
</evidence>
<dbReference type="Pfam" id="PF01129">
    <property type="entry name" value="ART"/>
    <property type="match status" value="1"/>
</dbReference>
<dbReference type="OrthoDB" id="10559046at2759"/>
<sequence length="488" mass="56793">MSNLRRSLFVAESFVFIYFNPNKLENQEFISRWCDSLLYPIQTFDDMDLCVDYLTDLRDQVFLILADISCETVVPLIHDLPQLVHIYIVCEKITEEEDWMKSWKKIQIISNDTVVMFDQFHRHVRHASESSVPVSVTKPSSPTNPNKLDPSFMYSLLLKEVILQFEYNEKAKKQFVDFSRENASKFMTSLAKIDEFEQHYTSQSAIWWYTKEPFIYFTMNHALRTNNVDVIMKMDFYIQDLYRELEKLRSNAEQNTKITLYRGQGMSITEFQYVQYGEGSFLSFNSFLSTSCTKSISYFFADAARHNPDLVGVLFIMEIDPSFSTVPFASLDGLSHHGEEQEILFSMNTIFRIAKTEIIDDRLWEVNLILTDDTDPQLTELTEHIRKVTDGSGAICQLGSLMIEMGQHDLAEVYYVELLDKYAADNNYESLAHMHNQMGYLCYDKNDLSRATFHVNRCLEIISQHLPSDHPILAAVYNSQGMIFKRGK</sequence>
<organism evidence="7 9">
    <name type="scientific">Didymodactylos carnosus</name>
    <dbReference type="NCBI Taxonomy" id="1234261"/>
    <lineage>
        <taxon>Eukaryota</taxon>
        <taxon>Metazoa</taxon>
        <taxon>Spiralia</taxon>
        <taxon>Gnathifera</taxon>
        <taxon>Rotifera</taxon>
        <taxon>Eurotatoria</taxon>
        <taxon>Bdelloidea</taxon>
        <taxon>Philodinida</taxon>
        <taxon>Philodinidae</taxon>
        <taxon>Didymodactylos</taxon>
    </lineage>
</organism>
<evidence type="ECO:0000313" key="7">
    <source>
        <dbReference type="EMBL" id="CAF1387068.1"/>
    </source>
</evidence>
<gene>
    <name evidence="7" type="ORF">GPM918_LOCUS32608</name>
    <name evidence="8" type="ORF">SRO942_LOCUS33278</name>
</gene>
<dbReference type="Gene3D" id="3.90.176.10">
    <property type="entry name" value="Toxin ADP-ribosyltransferase, Chain A, domain 1"/>
    <property type="match status" value="1"/>
</dbReference>
<dbReference type="SUPFAM" id="SSF48452">
    <property type="entry name" value="TPR-like"/>
    <property type="match status" value="1"/>
</dbReference>
<keyword evidence="6" id="KW-0520">NAD</keyword>
<dbReference type="SUPFAM" id="SSF56399">
    <property type="entry name" value="ADP-ribosylation"/>
    <property type="match status" value="1"/>
</dbReference>